<dbReference type="SUPFAM" id="SSF52540">
    <property type="entry name" value="P-loop containing nucleoside triphosphate hydrolases"/>
    <property type="match status" value="2"/>
</dbReference>
<evidence type="ECO:0000256" key="8">
    <source>
        <dbReference type="ARBA" id="ARBA00023163"/>
    </source>
</evidence>
<dbReference type="Pfam" id="PF00271">
    <property type="entry name" value="Helicase_C"/>
    <property type="match status" value="1"/>
</dbReference>
<evidence type="ECO:0000256" key="3">
    <source>
        <dbReference type="ARBA" id="ARBA00022806"/>
    </source>
</evidence>
<reference evidence="11 12" key="1">
    <citation type="journal article" date="2010" name="J. Bacteriol.">
        <title>Genome sequence of Lentisphaera araneosa HTCC2155T, the type species of the order Lentisphaerales in the phylum Lentisphaerae.</title>
        <authorList>
            <person name="Thrash J.C."/>
            <person name="Cho J.C."/>
            <person name="Vergin K.L."/>
            <person name="Morris R.M."/>
            <person name="Giovannoni S.J."/>
        </authorList>
    </citation>
    <scope>NUCLEOTIDE SEQUENCE [LARGE SCALE GENOMIC DNA]</scope>
    <source>
        <strain evidence="11 12">HTCC2155</strain>
    </source>
</reference>
<feature type="domain" description="Helicase ATP-binding" evidence="9">
    <location>
        <begin position="156"/>
        <end position="328"/>
    </location>
</feature>
<dbReference type="InterPro" id="IPR014001">
    <property type="entry name" value="Helicase_ATP-bd"/>
</dbReference>
<dbReference type="PROSITE" id="PS51192">
    <property type="entry name" value="HELICASE_ATP_BIND_1"/>
    <property type="match status" value="1"/>
</dbReference>
<protein>
    <submittedName>
        <fullName evidence="11">ATP-dependent helicase HepA</fullName>
        <ecNumber evidence="11">3.6.1.-</ecNumber>
    </submittedName>
</protein>
<dbReference type="SMART" id="SM00487">
    <property type="entry name" value="DEXDc"/>
    <property type="match status" value="1"/>
</dbReference>
<gene>
    <name evidence="11" type="ORF">LNTAR_24566</name>
</gene>
<feature type="domain" description="Helicase C-terminal" evidence="10">
    <location>
        <begin position="461"/>
        <end position="624"/>
    </location>
</feature>
<evidence type="ECO:0000259" key="9">
    <source>
        <dbReference type="PROSITE" id="PS51192"/>
    </source>
</evidence>
<dbReference type="RefSeq" id="WP_007281033.1">
    <property type="nucleotide sequence ID" value="NZ_ABCK01000035.1"/>
</dbReference>
<dbReference type="PANTHER" id="PTHR45766">
    <property type="entry name" value="DNA ANNEALING HELICASE AND ENDONUCLEASE ZRANB3 FAMILY MEMBER"/>
    <property type="match status" value="1"/>
</dbReference>
<dbReference type="Pfam" id="PF18337">
    <property type="entry name" value="Tudor_RapA"/>
    <property type="match status" value="1"/>
</dbReference>
<evidence type="ECO:0000259" key="10">
    <source>
        <dbReference type="PROSITE" id="PS51194"/>
    </source>
</evidence>
<keyword evidence="12" id="KW-1185">Reference proteome</keyword>
<dbReference type="OrthoDB" id="9814088at2"/>
<dbReference type="PANTHER" id="PTHR45766:SF6">
    <property type="entry name" value="SWI_SNF-RELATED MATRIX-ASSOCIATED ACTIN-DEPENDENT REGULATOR OF CHROMATIN SUBFAMILY A-LIKE PROTEIN 1"/>
    <property type="match status" value="1"/>
</dbReference>
<dbReference type="Gene3D" id="6.10.140.1500">
    <property type="match status" value="1"/>
</dbReference>
<dbReference type="Proteomes" id="UP000004947">
    <property type="component" value="Unassembled WGS sequence"/>
</dbReference>
<dbReference type="GO" id="GO:0006355">
    <property type="term" value="P:regulation of DNA-templated transcription"/>
    <property type="evidence" value="ECO:0007669"/>
    <property type="project" value="InterPro"/>
</dbReference>
<dbReference type="EMBL" id="ABCK01000035">
    <property type="protein sequence ID" value="EDM25157.1"/>
    <property type="molecule type" value="Genomic_DNA"/>
</dbReference>
<dbReference type="InterPro" id="IPR057342">
    <property type="entry name" value="DEXDc_RapA"/>
</dbReference>
<evidence type="ECO:0000256" key="5">
    <source>
        <dbReference type="ARBA" id="ARBA00023015"/>
    </source>
</evidence>
<proteinExistence type="inferred from homology"/>
<evidence type="ECO:0000256" key="1">
    <source>
        <dbReference type="ARBA" id="ARBA00022741"/>
    </source>
</evidence>
<dbReference type="InterPro" id="IPR023949">
    <property type="entry name" value="Helicase_RapA"/>
</dbReference>
<accession>A6DT84</accession>
<evidence type="ECO:0000256" key="7">
    <source>
        <dbReference type="ARBA" id="ARBA00023159"/>
    </source>
</evidence>
<dbReference type="eggNOG" id="COG0553">
    <property type="taxonomic scope" value="Bacteria"/>
</dbReference>
<dbReference type="PROSITE" id="PS51194">
    <property type="entry name" value="HELICASE_CTER"/>
    <property type="match status" value="1"/>
</dbReference>
<dbReference type="GO" id="GO:0016817">
    <property type="term" value="F:hydrolase activity, acting on acid anhydrides"/>
    <property type="evidence" value="ECO:0007669"/>
    <property type="project" value="InterPro"/>
</dbReference>
<dbReference type="CDD" id="cd18793">
    <property type="entry name" value="SF2_C_SNF"/>
    <property type="match status" value="1"/>
</dbReference>
<dbReference type="InterPro" id="IPR040766">
    <property type="entry name" value="Tudor_2_RapA"/>
</dbReference>
<dbReference type="Gene3D" id="2.30.30.140">
    <property type="match status" value="1"/>
</dbReference>
<keyword evidence="6" id="KW-0238">DNA-binding</keyword>
<dbReference type="NCBIfam" id="NF003426">
    <property type="entry name" value="PRK04914.1"/>
    <property type="match status" value="1"/>
</dbReference>
<dbReference type="InterPro" id="IPR022737">
    <property type="entry name" value="RapA_C"/>
</dbReference>
<keyword evidence="5" id="KW-0805">Transcription regulation</keyword>
<sequence length="943" mass="107988">MYRAGQRYFSESEPELGLGVVLKHEFGNLEILFPATETRRLYVSESAPVKRVALRIGQSFDAEGEDFKITEIREEDGNFLYINAKGQEVREFQLPNHLSLSGPEDRLMMGSFDDPHLFDLRRRTLMHQSEQLSSEIYGFQGARLDLLPHQFYVADEVSSMAKPRVLLADEVGLGKTIEAGLILHRLLLRGDVTRVLILLPDALQNQWFVEMYRKFNLWFSLIDDERFKAVEANPDNDNPFLDDPLIICSTEYAAASAKVSEAIVQGEWDLIIVDEAHHISWRPETVSNEYLLVEELAKKVERLVLLTATPDQLGEESHFARLRLLDPDRFYDLDVFKNEQSQYRDKVKGLDKLLEAEKLDAKAMKLCEKLLGDQHPLLERLKKEVLEGQLRHELLRELIDRHGTSRVIFRNTRKVMENFPVRCPRPIGLEAADLDFVGKEASQILEESDLDLFVCPEKNVKVQWICETLKEKVDEKFLLICSSREKVEAIEQGIRQHMELKMAVFHEGLSLNQRDRNAVFFSQDTGARLLICSEIGSEGRNFQFCQNLILFDLPMNPGLLEQRIGRLDRIGQTADIQIFYPYRKSSVESVLADFYSLGLDAFARPLHGGEKMTQELKPYLEEVIVQWAEKIEGASEALAELLKVSSKLATETKCQLEEGRDHLLELYSFDPERGYEICQSLRKTDNEGALFKYLEDLFDYLGVDCRDVEDAVYKIEPGQNLLCDLPGLSREGNLIATQRAETLQREDVALMTWEHPLLRSGMDILSSGESGNNCFAICVDPSSRSIILEAVLVLECLLPAKSGVNRFLPPTPIFVRVDHRGRNLSTEIVYEECDLELGDPMRLMDKSAVKEQLLPEMLRITQKLAQEKSVKIIDEAQVKVKAYFASEMARLKDLQEKNSFIKDEEINDLNNAFELLMTEIPKSRIRQDALRLVWKGSENYLDG</sequence>
<dbReference type="Gene3D" id="3.30.360.80">
    <property type="match status" value="1"/>
</dbReference>
<dbReference type="InterPro" id="IPR027417">
    <property type="entry name" value="P-loop_NTPase"/>
</dbReference>
<dbReference type="STRING" id="313628.LNTAR_24566"/>
<dbReference type="SMART" id="SM00490">
    <property type="entry name" value="HELICc"/>
    <property type="match status" value="1"/>
</dbReference>
<comment type="caution">
    <text evidence="11">The sequence shown here is derived from an EMBL/GenBank/DDBJ whole genome shotgun (WGS) entry which is preliminary data.</text>
</comment>
<dbReference type="Pfam" id="PF00176">
    <property type="entry name" value="SNF2-rel_dom"/>
    <property type="match status" value="1"/>
</dbReference>
<name>A6DT84_9BACT</name>
<dbReference type="Pfam" id="PF12137">
    <property type="entry name" value="RapA_C"/>
    <property type="match status" value="1"/>
</dbReference>
<dbReference type="InterPro" id="IPR049730">
    <property type="entry name" value="SNF2/RAD54-like_C"/>
</dbReference>
<evidence type="ECO:0000313" key="11">
    <source>
        <dbReference type="EMBL" id="EDM25157.1"/>
    </source>
</evidence>
<organism evidence="11 12">
    <name type="scientific">Lentisphaera araneosa HTCC2155</name>
    <dbReference type="NCBI Taxonomy" id="313628"/>
    <lineage>
        <taxon>Bacteria</taxon>
        <taxon>Pseudomonadati</taxon>
        <taxon>Lentisphaerota</taxon>
        <taxon>Lentisphaeria</taxon>
        <taxon>Lentisphaerales</taxon>
        <taxon>Lentisphaeraceae</taxon>
        <taxon>Lentisphaera</taxon>
    </lineage>
</organism>
<keyword evidence="4" id="KW-0067">ATP-binding</keyword>
<dbReference type="CDD" id="cd18011">
    <property type="entry name" value="DEXDc_RapA"/>
    <property type="match status" value="1"/>
</dbReference>
<dbReference type="GO" id="GO:0004386">
    <property type="term" value="F:helicase activity"/>
    <property type="evidence" value="ECO:0007669"/>
    <property type="project" value="UniProtKB-KW"/>
</dbReference>
<dbReference type="Gene3D" id="3.40.50.10810">
    <property type="entry name" value="Tandem AAA-ATPase domain"/>
    <property type="match status" value="1"/>
</dbReference>
<dbReference type="Pfam" id="PF18339">
    <property type="entry name" value="Tudor_1_RapA"/>
    <property type="match status" value="1"/>
</dbReference>
<evidence type="ECO:0000256" key="2">
    <source>
        <dbReference type="ARBA" id="ARBA00022801"/>
    </source>
</evidence>
<dbReference type="EC" id="3.6.1.-" evidence="11"/>
<dbReference type="AlphaFoldDB" id="A6DT84"/>
<dbReference type="GO" id="GO:0005524">
    <property type="term" value="F:ATP binding"/>
    <property type="evidence" value="ECO:0007669"/>
    <property type="project" value="UniProtKB-KW"/>
</dbReference>
<dbReference type="GO" id="GO:0003677">
    <property type="term" value="F:DNA binding"/>
    <property type="evidence" value="ECO:0007669"/>
    <property type="project" value="UniProtKB-KW"/>
</dbReference>
<evidence type="ECO:0000256" key="6">
    <source>
        <dbReference type="ARBA" id="ARBA00023125"/>
    </source>
</evidence>
<evidence type="ECO:0000313" key="12">
    <source>
        <dbReference type="Proteomes" id="UP000004947"/>
    </source>
</evidence>
<dbReference type="InterPro" id="IPR000330">
    <property type="entry name" value="SNF2_N"/>
</dbReference>
<dbReference type="InterPro" id="IPR001650">
    <property type="entry name" value="Helicase_C-like"/>
</dbReference>
<keyword evidence="7" id="KW-0010">Activator</keyword>
<dbReference type="Gene3D" id="3.40.50.300">
    <property type="entry name" value="P-loop containing nucleotide triphosphate hydrolases"/>
    <property type="match status" value="1"/>
</dbReference>
<keyword evidence="3 11" id="KW-0347">Helicase</keyword>
<keyword evidence="8" id="KW-0804">Transcription</keyword>
<keyword evidence="1" id="KW-0547">Nucleotide-binding</keyword>
<dbReference type="HAMAP" id="MF_01821">
    <property type="entry name" value="Helicase_RapA"/>
    <property type="match status" value="1"/>
</dbReference>
<evidence type="ECO:0000256" key="4">
    <source>
        <dbReference type="ARBA" id="ARBA00022840"/>
    </source>
</evidence>
<keyword evidence="2 11" id="KW-0378">Hydrolase</keyword>
<dbReference type="InterPro" id="IPR038718">
    <property type="entry name" value="SNF2-like_sf"/>
</dbReference>
<dbReference type="InterPro" id="IPR040765">
    <property type="entry name" value="Tudor_1_RapA"/>
</dbReference>